<organism evidence="2">
    <name type="scientific">Panstrongylus lignarius</name>
    <dbReference type="NCBI Taxonomy" id="156445"/>
    <lineage>
        <taxon>Eukaryota</taxon>
        <taxon>Metazoa</taxon>
        <taxon>Ecdysozoa</taxon>
        <taxon>Arthropoda</taxon>
        <taxon>Hexapoda</taxon>
        <taxon>Insecta</taxon>
        <taxon>Pterygota</taxon>
        <taxon>Neoptera</taxon>
        <taxon>Paraneoptera</taxon>
        <taxon>Hemiptera</taxon>
        <taxon>Heteroptera</taxon>
        <taxon>Panheteroptera</taxon>
        <taxon>Cimicomorpha</taxon>
        <taxon>Reduviidae</taxon>
        <taxon>Triatominae</taxon>
        <taxon>Panstrongylus</taxon>
    </lineage>
</organism>
<sequence>MRFALAASTGSILLLINSSISSCAFETGCVETSVPTTITWDTYSGSGTLFIFIVTLLPDIISGSILTEVTLMLGCSTITP</sequence>
<evidence type="ECO:0000313" key="2">
    <source>
        <dbReference type="EMBL" id="JAW15588.1"/>
    </source>
</evidence>
<evidence type="ECO:0000256" key="1">
    <source>
        <dbReference type="SAM" id="SignalP"/>
    </source>
</evidence>
<dbReference type="EMBL" id="GFTR01000838">
    <property type="protein sequence ID" value="JAW15588.1"/>
    <property type="molecule type" value="Transcribed_RNA"/>
</dbReference>
<feature type="signal peptide" evidence="1">
    <location>
        <begin position="1"/>
        <end position="23"/>
    </location>
</feature>
<keyword evidence="1" id="KW-0732">Signal</keyword>
<feature type="chain" id="PRO_5012894922" evidence="1">
    <location>
        <begin position="24"/>
        <end position="80"/>
    </location>
</feature>
<proteinExistence type="predicted"/>
<protein>
    <submittedName>
        <fullName evidence="2">Putative secreted protein</fullName>
    </submittedName>
</protein>
<accession>A0A224XZS1</accession>
<reference evidence="2" key="1">
    <citation type="journal article" date="2018" name="PLoS Negl. Trop. Dis.">
        <title>An insight into the salivary gland and fat body transcriptome of Panstrongylus lignarius (Hemiptera: Heteroptera), the main vector of Chagas disease in Peru.</title>
        <authorList>
            <person name="Nevoa J.C."/>
            <person name="Mendes M.T."/>
            <person name="da Silva M.V."/>
            <person name="Soares S.C."/>
            <person name="Oliveira C.J.F."/>
            <person name="Ribeiro J.M.C."/>
        </authorList>
    </citation>
    <scope>NUCLEOTIDE SEQUENCE</scope>
</reference>
<dbReference type="PROSITE" id="PS51257">
    <property type="entry name" value="PROKAR_LIPOPROTEIN"/>
    <property type="match status" value="1"/>
</dbReference>
<dbReference type="AlphaFoldDB" id="A0A224XZS1"/>
<name>A0A224XZS1_9HEMI</name>